<evidence type="ECO:0000313" key="1">
    <source>
        <dbReference type="EMBL" id="GFN81170.1"/>
    </source>
</evidence>
<keyword evidence="2" id="KW-1185">Reference proteome</keyword>
<organism evidence="1 2">
    <name type="scientific">Plakobranchus ocellatus</name>
    <dbReference type="NCBI Taxonomy" id="259542"/>
    <lineage>
        <taxon>Eukaryota</taxon>
        <taxon>Metazoa</taxon>
        <taxon>Spiralia</taxon>
        <taxon>Lophotrochozoa</taxon>
        <taxon>Mollusca</taxon>
        <taxon>Gastropoda</taxon>
        <taxon>Heterobranchia</taxon>
        <taxon>Euthyneura</taxon>
        <taxon>Panpulmonata</taxon>
        <taxon>Sacoglossa</taxon>
        <taxon>Placobranchoidea</taxon>
        <taxon>Plakobranchidae</taxon>
        <taxon>Plakobranchus</taxon>
    </lineage>
</organism>
<accession>A0AAV3Y1R5</accession>
<dbReference type="AlphaFoldDB" id="A0AAV3Y1R5"/>
<dbReference type="EMBL" id="BLXT01000883">
    <property type="protein sequence ID" value="GFN81170.1"/>
    <property type="molecule type" value="Genomic_DNA"/>
</dbReference>
<proteinExistence type="predicted"/>
<name>A0AAV3Y1R5_9GAST</name>
<protein>
    <submittedName>
        <fullName evidence="1">Uncharacterized protein</fullName>
    </submittedName>
</protein>
<dbReference type="Proteomes" id="UP000735302">
    <property type="component" value="Unassembled WGS sequence"/>
</dbReference>
<evidence type="ECO:0000313" key="2">
    <source>
        <dbReference type="Proteomes" id="UP000735302"/>
    </source>
</evidence>
<gene>
    <name evidence="1" type="ORF">PoB_000767600</name>
</gene>
<reference evidence="1 2" key="1">
    <citation type="journal article" date="2021" name="Elife">
        <title>Chloroplast acquisition without the gene transfer in kleptoplastic sea slugs, Plakobranchus ocellatus.</title>
        <authorList>
            <person name="Maeda T."/>
            <person name="Takahashi S."/>
            <person name="Yoshida T."/>
            <person name="Shimamura S."/>
            <person name="Takaki Y."/>
            <person name="Nagai Y."/>
            <person name="Toyoda A."/>
            <person name="Suzuki Y."/>
            <person name="Arimoto A."/>
            <person name="Ishii H."/>
            <person name="Satoh N."/>
            <person name="Nishiyama T."/>
            <person name="Hasebe M."/>
            <person name="Maruyama T."/>
            <person name="Minagawa J."/>
            <person name="Obokata J."/>
            <person name="Shigenobu S."/>
        </authorList>
    </citation>
    <scope>NUCLEOTIDE SEQUENCE [LARGE SCALE GENOMIC DNA]</scope>
</reference>
<comment type="caution">
    <text evidence="1">The sequence shown here is derived from an EMBL/GenBank/DDBJ whole genome shotgun (WGS) entry which is preliminary data.</text>
</comment>
<feature type="non-terminal residue" evidence="1">
    <location>
        <position position="1"/>
    </location>
</feature>
<sequence>TSVRNCSNHIYIGPAVTAIWDLSGTVDSESALRFAGTILSWIRAPPLAPWPDGGFEKIASPCSGLAIYKN</sequence>